<dbReference type="AlphaFoldDB" id="A0A193FD33"/>
<dbReference type="Pfam" id="PF01381">
    <property type="entry name" value="HTH_3"/>
    <property type="match status" value="1"/>
</dbReference>
<dbReference type="InterPro" id="IPR011051">
    <property type="entry name" value="RmlC_Cupin_sf"/>
</dbReference>
<evidence type="ECO:0000313" key="5">
    <source>
        <dbReference type="Proteomes" id="UP000091897"/>
    </source>
</evidence>
<dbReference type="PANTHER" id="PTHR46797:SF10">
    <property type="entry name" value="BLR1115 PROTEIN"/>
    <property type="match status" value="1"/>
</dbReference>
<dbReference type="InterPro" id="IPR001387">
    <property type="entry name" value="Cro/C1-type_HTH"/>
</dbReference>
<dbReference type="PANTHER" id="PTHR46797">
    <property type="entry name" value="HTH-TYPE TRANSCRIPTIONAL REGULATOR"/>
    <property type="match status" value="1"/>
</dbReference>
<keyword evidence="1 4" id="KW-0238">DNA-binding</keyword>
<evidence type="ECO:0000313" key="6">
    <source>
        <dbReference type="Proteomes" id="UP000092213"/>
    </source>
</evidence>
<organism evidence="4 6">
    <name type="scientific">Bordetella bronchialis</name>
    <dbReference type="NCBI Taxonomy" id="463025"/>
    <lineage>
        <taxon>Bacteria</taxon>
        <taxon>Pseudomonadati</taxon>
        <taxon>Pseudomonadota</taxon>
        <taxon>Betaproteobacteria</taxon>
        <taxon>Burkholderiales</taxon>
        <taxon>Alcaligenaceae</taxon>
        <taxon>Bordetella</taxon>
    </lineage>
</organism>
<dbReference type="STRING" id="463025.BAU08_03245"/>
<dbReference type="Gene3D" id="2.60.120.10">
    <property type="entry name" value="Jelly Rolls"/>
    <property type="match status" value="1"/>
</dbReference>
<dbReference type="InterPro" id="IPR014710">
    <property type="entry name" value="RmlC-like_jellyroll"/>
</dbReference>
<gene>
    <name evidence="3" type="ORF">BAU06_03280</name>
    <name evidence="4" type="ORF">BAU08_03245</name>
</gene>
<dbReference type="Proteomes" id="UP000091897">
    <property type="component" value="Chromosome"/>
</dbReference>
<dbReference type="InterPro" id="IPR050807">
    <property type="entry name" value="TransReg_Diox_bact_type"/>
</dbReference>
<keyword evidence="5" id="KW-1185">Reference proteome</keyword>
<evidence type="ECO:0000259" key="2">
    <source>
        <dbReference type="PROSITE" id="PS50943"/>
    </source>
</evidence>
<dbReference type="CDD" id="cd00093">
    <property type="entry name" value="HTH_XRE"/>
    <property type="match status" value="1"/>
</dbReference>
<protein>
    <submittedName>
        <fullName evidence="4">DNA-binding protein</fullName>
    </submittedName>
</protein>
<accession>A0A193FD33</accession>
<dbReference type="SUPFAM" id="SSF51182">
    <property type="entry name" value="RmlC-like cupins"/>
    <property type="match status" value="1"/>
</dbReference>
<sequence>MDINQIIATRVRELRSGRAWSLDALADRSGVSRSTISLIERGESSPTAVVLDKLATALRVPLASLFERQSAEDIPSPIARADEQAVWTDPASGYVRRHLSAAVPCPTQLVEIQFPAGQRVAYETALGEPDVVQQVWMMHGTMEVRSGETAWRLEKGDCLTMKLDRPTSFHNPGRVMARYLVALTTLAHQGI</sequence>
<dbReference type="PROSITE" id="PS50943">
    <property type="entry name" value="HTH_CROC1"/>
    <property type="match status" value="1"/>
</dbReference>
<dbReference type="RefSeq" id="WP_066344267.1">
    <property type="nucleotide sequence ID" value="NZ_CBCSFJ010000015.1"/>
</dbReference>
<dbReference type="GO" id="GO:0003700">
    <property type="term" value="F:DNA-binding transcription factor activity"/>
    <property type="evidence" value="ECO:0007669"/>
    <property type="project" value="TreeGrafter"/>
</dbReference>
<name>A0A193FD33_9BORD</name>
<evidence type="ECO:0000256" key="1">
    <source>
        <dbReference type="ARBA" id="ARBA00023125"/>
    </source>
</evidence>
<dbReference type="EMBL" id="CP016171">
    <property type="protein sequence ID" value="ANN70480.1"/>
    <property type="molecule type" value="Genomic_DNA"/>
</dbReference>
<dbReference type="Gene3D" id="1.10.260.40">
    <property type="entry name" value="lambda repressor-like DNA-binding domains"/>
    <property type="match status" value="1"/>
</dbReference>
<dbReference type="EMBL" id="CP016170">
    <property type="protein sequence ID" value="ANN65450.1"/>
    <property type="molecule type" value="Genomic_DNA"/>
</dbReference>
<dbReference type="SUPFAM" id="SSF47413">
    <property type="entry name" value="lambda repressor-like DNA-binding domains"/>
    <property type="match status" value="1"/>
</dbReference>
<dbReference type="Proteomes" id="UP000092213">
    <property type="component" value="Chromosome"/>
</dbReference>
<feature type="domain" description="HTH cro/C1-type" evidence="2">
    <location>
        <begin position="11"/>
        <end position="65"/>
    </location>
</feature>
<evidence type="ECO:0000313" key="3">
    <source>
        <dbReference type="EMBL" id="ANN65450.1"/>
    </source>
</evidence>
<dbReference type="GO" id="GO:0005829">
    <property type="term" value="C:cytosol"/>
    <property type="evidence" value="ECO:0007669"/>
    <property type="project" value="TreeGrafter"/>
</dbReference>
<dbReference type="KEGG" id="bbro:BAU06_03280"/>
<dbReference type="OrthoDB" id="73827at2"/>
<dbReference type="CDD" id="cd02209">
    <property type="entry name" value="cupin_XRE_C"/>
    <property type="match status" value="1"/>
</dbReference>
<reference evidence="5 6" key="1">
    <citation type="submission" date="2016-06" db="EMBL/GenBank/DDBJ databases">
        <title>Complete genome sequences of Bordetella bronchialis and Bordetella flabilis.</title>
        <authorList>
            <person name="LiPuma J.J."/>
            <person name="Spilker T."/>
        </authorList>
    </citation>
    <scope>NUCLEOTIDE SEQUENCE [LARGE SCALE GENOMIC DNA]</scope>
    <source>
        <strain evidence="4 6">AU17976</strain>
        <strain evidence="3 5">AU3182</strain>
    </source>
</reference>
<dbReference type="GO" id="GO:0003677">
    <property type="term" value="F:DNA binding"/>
    <property type="evidence" value="ECO:0007669"/>
    <property type="project" value="UniProtKB-KW"/>
</dbReference>
<evidence type="ECO:0000313" key="4">
    <source>
        <dbReference type="EMBL" id="ANN70480.1"/>
    </source>
</evidence>
<proteinExistence type="predicted"/>
<dbReference type="SMART" id="SM00530">
    <property type="entry name" value="HTH_XRE"/>
    <property type="match status" value="1"/>
</dbReference>
<dbReference type="InterPro" id="IPR010982">
    <property type="entry name" value="Lambda_DNA-bd_dom_sf"/>
</dbReference>